<dbReference type="AlphaFoldDB" id="A0A1I6M8T0"/>
<evidence type="ECO:0000313" key="2">
    <source>
        <dbReference type="EMBL" id="SFS12028.1"/>
    </source>
</evidence>
<dbReference type="InterPro" id="IPR009288">
    <property type="entry name" value="AIG2-like_dom"/>
</dbReference>
<sequence length="127" mass="13543">MHVFVYGTLCDPDTASGVLDDFAYEGPATLDGLHRVDGEYPTLAPGGEVDGRIIVTDDVAALDRYEGVDRGLYVRVPIPHADGGTVQTYVGDPERLGASAAWPGEGPFRERVRACATDEDVLVHSSP</sequence>
<protein>
    <submittedName>
        <fullName evidence="2">Gamma-glutamyl cyclotransferase, AIG2-like</fullName>
    </submittedName>
</protein>
<dbReference type="CDD" id="cd06661">
    <property type="entry name" value="GGCT_like"/>
    <property type="match status" value="1"/>
</dbReference>
<dbReference type="OrthoDB" id="198684at2157"/>
<name>A0A1I6M8T0_9EURY</name>
<reference evidence="2 3" key="1">
    <citation type="submission" date="2016-10" db="EMBL/GenBank/DDBJ databases">
        <authorList>
            <person name="de Groot N.N."/>
        </authorList>
    </citation>
    <scope>NUCLEOTIDE SEQUENCE [LARGE SCALE GENOMIC DNA]</scope>
    <source>
        <strain evidence="2 3">CGMCC 1.10457</strain>
    </source>
</reference>
<dbReference type="InterPro" id="IPR013024">
    <property type="entry name" value="GGCT-like"/>
</dbReference>
<keyword evidence="2" id="KW-0808">Transferase</keyword>
<dbReference type="EMBL" id="FOZK01000005">
    <property type="protein sequence ID" value="SFS12028.1"/>
    <property type="molecule type" value="Genomic_DNA"/>
</dbReference>
<organism evidence="2 3">
    <name type="scientific">Halomicrobium zhouii</name>
    <dbReference type="NCBI Taxonomy" id="767519"/>
    <lineage>
        <taxon>Archaea</taxon>
        <taxon>Methanobacteriati</taxon>
        <taxon>Methanobacteriota</taxon>
        <taxon>Stenosarchaea group</taxon>
        <taxon>Halobacteria</taxon>
        <taxon>Halobacteriales</taxon>
        <taxon>Haloarculaceae</taxon>
        <taxon>Halomicrobium</taxon>
    </lineage>
</organism>
<proteinExistence type="predicted"/>
<accession>A0A1I6M8T0</accession>
<dbReference type="RefSeq" id="WP_089819037.1">
    <property type="nucleotide sequence ID" value="NZ_FOZK01000005.1"/>
</dbReference>
<dbReference type="SUPFAM" id="SSF110857">
    <property type="entry name" value="Gamma-glutamyl cyclotransferase-like"/>
    <property type="match status" value="1"/>
</dbReference>
<dbReference type="STRING" id="767519.SAMN05216559_3997"/>
<keyword evidence="3" id="KW-1185">Reference proteome</keyword>
<dbReference type="Proteomes" id="UP000199062">
    <property type="component" value="Unassembled WGS sequence"/>
</dbReference>
<gene>
    <name evidence="2" type="ORF">SAMN05216559_3997</name>
</gene>
<evidence type="ECO:0000259" key="1">
    <source>
        <dbReference type="Pfam" id="PF06094"/>
    </source>
</evidence>
<evidence type="ECO:0000313" key="3">
    <source>
        <dbReference type="Proteomes" id="UP000199062"/>
    </source>
</evidence>
<feature type="domain" description="Gamma-glutamylcyclotransferase AIG2-like" evidence="1">
    <location>
        <begin position="3"/>
        <end position="91"/>
    </location>
</feature>
<dbReference type="Gene3D" id="3.10.490.10">
    <property type="entry name" value="Gamma-glutamyl cyclotransferase-like"/>
    <property type="match status" value="1"/>
</dbReference>
<dbReference type="Pfam" id="PF06094">
    <property type="entry name" value="GGACT"/>
    <property type="match status" value="1"/>
</dbReference>
<dbReference type="InterPro" id="IPR036568">
    <property type="entry name" value="GGCT-like_sf"/>
</dbReference>
<dbReference type="GO" id="GO:0016740">
    <property type="term" value="F:transferase activity"/>
    <property type="evidence" value="ECO:0007669"/>
    <property type="project" value="UniProtKB-KW"/>
</dbReference>